<gene>
    <name evidence="1" type="ORF">AVEN_265058_1</name>
</gene>
<sequence length="92" mass="10341">MSADVILCWNGVRTSRRGGVKFLRSFFSFGDGIICFSWRVPFTLFLFVTSLKSVKSGEASSFFIDQGWRGKKWEVGHWADALPVESGGWGLE</sequence>
<dbReference type="EMBL" id="BGPR01015660">
    <property type="protein sequence ID" value="GBN70120.1"/>
    <property type="molecule type" value="Genomic_DNA"/>
</dbReference>
<evidence type="ECO:0000313" key="2">
    <source>
        <dbReference type="Proteomes" id="UP000499080"/>
    </source>
</evidence>
<dbReference type="Proteomes" id="UP000499080">
    <property type="component" value="Unassembled WGS sequence"/>
</dbReference>
<dbReference type="AlphaFoldDB" id="A0A4Y2R3X2"/>
<name>A0A4Y2R3X2_ARAVE</name>
<comment type="caution">
    <text evidence="1">The sequence shown here is derived from an EMBL/GenBank/DDBJ whole genome shotgun (WGS) entry which is preliminary data.</text>
</comment>
<keyword evidence="2" id="KW-1185">Reference proteome</keyword>
<accession>A0A4Y2R3X2</accession>
<proteinExistence type="predicted"/>
<protein>
    <submittedName>
        <fullName evidence="1">Uncharacterized protein</fullName>
    </submittedName>
</protein>
<evidence type="ECO:0000313" key="1">
    <source>
        <dbReference type="EMBL" id="GBN70120.1"/>
    </source>
</evidence>
<reference evidence="1 2" key="1">
    <citation type="journal article" date="2019" name="Sci. Rep.">
        <title>Orb-weaving spider Araneus ventricosus genome elucidates the spidroin gene catalogue.</title>
        <authorList>
            <person name="Kono N."/>
            <person name="Nakamura H."/>
            <person name="Ohtoshi R."/>
            <person name="Moran D.A.P."/>
            <person name="Shinohara A."/>
            <person name="Yoshida Y."/>
            <person name="Fujiwara M."/>
            <person name="Mori M."/>
            <person name="Tomita M."/>
            <person name="Arakawa K."/>
        </authorList>
    </citation>
    <scope>NUCLEOTIDE SEQUENCE [LARGE SCALE GENOMIC DNA]</scope>
</reference>
<organism evidence="1 2">
    <name type="scientific">Araneus ventricosus</name>
    <name type="common">Orbweaver spider</name>
    <name type="synonym">Epeira ventricosa</name>
    <dbReference type="NCBI Taxonomy" id="182803"/>
    <lineage>
        <taxon>Eukaryota</taxon>
        <taxon>Metazoa</taxon>
        <taxon>Ecdysozoa</taxon>
        <taxon>Arthropoda</taxon>
        <taxon>Chelicerata</taxon>
        <taxon>Arachnida</taxon>
        <taxon>Araneae</taxon>
        <taxon>Araneomorphae</taxon>
        <taxon>Entelegynae</taxon>
        <taxon>Araneoidea</taxon>
        <taxon>Araneidae</taxon>
        <taxon>Araneus</taxon>
    </lineage>
</organism>